<dbReference type="AlphaFoldDB" id="A0A380PXC4"/>
<dbReference type="GeneID" id="57904629"/>
<gene>
    <name evidence="1" type="ORF">NCTC11470_03349</name>
</gene>
<organism evidence="1 2">
    <name type="scientific">Yersinia frederiksenii</name>
    <dbReference type="NCBI Taxonomy" id="29484"/>
    <lineage>
        <taxon>Bacteria</taxon>
        <taxon>Pseudomonadati</taxon>
        <taxon>Pseudomonadota</taxon>
        <taxon>Gammaproteobacteria</taxon>
        <taxon>Enterobacterales</taxon>
        <taxon>Yersiniaceae</taxon>
        <taxon>Yersinia</taxon>
    </lineage>
</organism>
<reference evidence="1 2" key="1">
    <citation type="submission" date="2018-06" db="EMBL/GenBank/DDBJ databases">
        <authorList>
            <consortium name="Pathogen Informatics"/>
            <person name="Doyle S."/>
        </authorList>
    </citation>
    <scope>NUCLEOTIDE SEQUENCE [LARGE SCALE GENOMIC DNA]</scope>
    <source>
        <strain evidence="1 2">NCTC11470</strain>
    </source>
</reference>
<dbReference type="EMBL" id="UHJA01000001">
    <property type="protein sequence ID" value="SUP78235.1"/>
    <property type="molecule type" value="Genomic_DNA"/>
</dbReference>
<sequence>MPSHNRITVNLPSRSLYSDLKKLAQKTELTLSGLVQKIVIASLRSDVTDTVFLEGLRVDTSPDEVEIQERDLTRILHSTVMRERENYTSDKRVTLNARSLVLRDYQYERLTAEFERNTQVELLNSKISNELKKTVRDSLREHVTNMVPLIIGQLGGVPDILHLFVKKALVQYYCDDHDQLHFNIRPELHVLPLIIDDAMNSRLDFLQIRFKQFKDVAVNGWDKSKYERLILIDNASTSRSGGYFVGVSLYKLDYMADEYKDFHCISIDNDTGRKSVNCMVHIHHRDVKFKRILKPFAP</sequence>
<accession>A0A380PXC4</accession>
<evidence type="ECO:0000313" key="1">
    <source>
        <dbReference type="EMBL" id="SUP78235.1"/>
    </source>
</evidence>
<dbReference type="Proteomes" id="UP000254835">
    <property type="component" value="Unassembled WGS sequence"/>
</dbReference>
<dbReference type="RefSeq" id="WP_004707119.1">
    <property type="nucleotide sequence ID" value="NZ_CP023964.1"/>
</dbReference>
<name>A0A380PXC4_YERFR</name>
<proteinExistence type="predicted"/>
<protein>
    <submittedName>
        <fullName evidence="1">Uncharacterized protein</fullName>
    </submittedName>
</protein>
<evidence type="ECO:0000313" key="2">
    <source>
        <dbReference type="Proteomes" id="UP000254835"/>
    </source>
</evidence>
<dbReference type="OrthoDB" id="6628819at2"/>